<dbReference type="PROSITE" id="PS50297">
    <property type="entry name" value="ANK_REP_REGION"/>
    <property type="match status" value="1"/>
</dbReference>
<dbReference type="PROSITE" id="PS50088">
    <property type="entry name" value="ANK_REPEAT"/>
    <property type="match status" value="2"/>
</dbReference>
<dbReference type="Pfam" id="PF12796">
    <property type="entry name" value="Ank_2"/>
    <property type="match status" value="1"/>
</dbReference>
<name>A0A4Y8D5U8_9HELO</name>
<proteinExistence type="predicted"/>
<keyword evidence="1" id="KW-0677">Repeat</keyword>
<dbReference type="SUPFAM" id="SSF48403">
    <property type="entry name" value="Ankyrin repeat"/>
    <property type="match status" value="1"/>
</dbReference>
<dbReference type="STRING" id="38488.A0A4Y8D5U8"/>
<evidence type="ECO:0000259" key="4">
    <source>
        <dbReference type="Pfam" id="PF24883"/>
    </source>
</evidence>
<protein>
    <recommendedName>
        <fullName evidence="4">Nephrocystin 3-like N-terminal domain-containing protein</fullName>
    </recommendedName>
</protein>
<evidence type="ECO:0000256" key="2">
    <source>
        <dbReference type="PROSITE-ProRule" id="PRU00023"/>
    </source>
</evidence>
<dbReference type="InterPro" id="IPR002110">
    <property type="entry name" value="Ankyrin_rpt"/>
</dbReference>
<dbReference type="SMART" id="SM00248">
    <property type="entry name" value="ANK"/>
    <property type="match status" value="3"/>
</dbReference>
<evidence type="ECO:0000256" key="3">
    <source>
        <dbReference type="SAM" id="Coils"/>
    </source>
</evidence>
<evidence type="ECO:0000313" key="6">
    <source>
        <dbReference type="Proteomes" id="UP000297299"/>
    </source>
</evidence>
<accession>A0A4Y8D5U8</accession>
<dbReference type="InterPro" id="IPR027417">
    <property type="entry name" value="P-loop_NTPase"/>
</dbReference>
<dbReference type="PANTHER" id="PTHR10039:SF16">
    <property type="entry name" value="GPI INOSITOL-DEACYLASE"/>
    <property type="match status" value="1"/>
</dbReference>
<keyword evidence="3" id="KW-0175">Coiled coil</keyword>
<evidence type="ECO:0000256" key="1">
    <source>
        <dbReference type="ARBA" id="ARBA00022737"/>
    </source>
</evidence>
<dbReference type="OrthoDB" id="1577640at2759"/>
<dbReference type="AlphaFoldDB" id="A0A4Y8D5U8"/>
<dbReference type="InterPro" id="IPR056884">
    <property type="entry name" value="NPHP3-like_N"/>
</dbReference>
<dbReference type="SUPFAM" id="SSF52540">
    <property type="entry name" value="P-loop containing nucleoside triphosphate hydrolases"/>
    <property type="match status" value="1"/>
</dbReference>
<dbReference type="Pfam" id="PF24883">
    <property type="entry name" value="NPHP3_N"/>
    <property type="match status" value="1"/>
</dbReference>
<dbReference type="EMBL" id="PHWZ01000104">
    <property type="protein sequence ID" value="TEY70400.1"/>
    <property type="molecule type" value="Genomic_DNA"/>
</dbReference>
<reference evidence="5 6" key="1">
    <citation type="submission" date="2017-11" db="EMBL/GenBank/DDBJ databases">
        <title>Comparative genomics of Botrytis spp.</title>
        <authorList>
            <person name="Valero-Jimenez C.A."/>
            <person name="Tapia P."/>
            <person name="Veloso J."/>
            <person name="Silva-Moreno E."/>
            <person name="Staats M."/>
            <person name="Valdes J.H."/>
            <person name="Van Kan J.A.L."/>
        </authorList>
    </citation>
    <scope>NUCLEOTIDE SEQUENCE [LARGE SCALE GENOMIC DNA]</scope>
    <source>
        <strain evidence="5 6">MUCL2830</strain>
    </source>
</reference>
<dbReference type="Gene3D" id="3.40.50.300">
    <property type="entry name" value="P-loop containing nucleotide triphosphate hydrolases"/>
    <property type="match status" value="1"/>
</dbReference>
<dbReference type="Gene3D" id="1.25.40.20">
    <property type="entry name" value="Ankyrin repeat-containing domain"/>
    <property type="match status" value="1"/>
</dbReference>
<dbReference type="PANTHER" id="PTHR10039">
    <property type="entry name" value="AMELOGENIN"/>
    <property type="match status" value="1"/>
</dbReference>
<dbReference type="InterPro" id="IPR036770">
    <property type="entry name" value="Ankyrin_rpt-contain_sf"/>
</dbReference>
<dbReference type="Proteomes" id="UP000297299">
    <property type="component" value="Unassembled WGS sequence"/>
</dbReference>
<sequence length="799" mass="91209">MDPLSLYASLIAVLQITGSLISFCYDYRQGVKHASKEIVQISDELNSLRDILDSLLKLAERAESNGFSQLKTFKLLLKDDGPLFVCKTELEKLRGKLEKGGVGGSEGRRAIRERLVWPLKEGEVRKTLVVLERWKSTLALGLSADQTNLALNLTSRIENQFADQKTRDIYRWLAALDPFPTHSATLKKHQPNTGTWFITSKQYEDWYLGNDAFLWLYGIPGSGKTVLCSTIVEHLMTQVQQHPKIALAYFYFDFNEDLNGALKSLINQLSTQSSDIPRTLRKLYEEISTKTSTSPTDDVLLECLRNILLSFHHIYIVFDALDEAARNTEVLSFISTIKAWKYQRLRLLVTSRRLAEIEDVLSPLVSGRMCLQDNLSARNDIRYFISEKIEHDKIMSKWPQDIRDQIEFKLTREGDSMFRWVVCQLDMFRKCMSVSAIRKAMKTLPKSLDETYERILQQIDIDHQSEVSKILQALTVAAKRLNVEELVEIIAIDFDSDLPCFDEDSRLLNPEIILSICSSLVTKFEPRSGQDGELKTKWKRDLTRQESGSSSPAVKLAHASVADYLTHSATSPFHFTQYTARQLMAQACLAYLLNPEFSQGHEPELLESRYRKYPFLRHLTINWPRYVNKEAGDPDDYLAPRTRKLLYAFLETHKLEHGGNFAFWLGMMMPYAIGKESFVLRTHPLYYAASFGLADIVRIILDTETDVDINALGGRAHATALHVACYRDHYKVAKLLLERGADPDTPNVFGESPLYWARPNNPDANMVELLLEHGANSAGRKRWVSVNDMPEGSTVLCRR</sequence>
<gene>
    <name evidence="5" type="ORF">BOTCAL_0104g00090</name>
</gene>
<feature type="domain" description="Nephrocystin 3-like N-terminal" evidence="4">
    <location>
        <begin position="192"/>
        <end position="352"/>
    </location>
</feature>
<organism evidence="5 6">
    <name type="scientific">Botryotinia calthae</name>
    <dbReference type="NCBI Taxonomy" id="38488"/>
    <lineage>
        <taxon>Eukaryota</taxon>
        <taxon>Fungi</taxon>
        <taxon>Dikarya</taxon>
        <taxon>Ascomycota</taxon>
        <taxon>Pezizomycotina</taxon>
        <taxon>Leotiomycetes</taxon>
        <taxon>Helotiales</taxon>
        <taxon>Sclerotiniaceae</taxon>
        <taxon>Botryotinia</taxon>
    </lineage>
</organism>
<feature type="repeat" description="ANK" evidence="2">
    <location>
        <begin position="716"/>
        <end position="748"/>
    </location>
</feature>
<feature type="repeat" description="ANK" evidence="2">
    <location>
        <begin position="749"/>
        <end position="782"/>
    </location>
</feature>
<comment type="caution">
    <text evidence="5">The sequence shown here is derived from an EMBL/GenBank/DDBJ whole genome shotgun (WGS) entry which is preliminary data.</text>
</comment>
<evidence type="ECO:0000313" key="5">
    <source>
        <dbReference type="EMBL" id="TEY70400.1"/>
    </source>
</evidence>
<keyword evidence="6" id="KW-1185">Reference proteome</keyword>
<keyword evidence="2" id="KW-0040">ANK repeat</keyword>
<feature type="coiled-coil region" evidence="3">
    <location>
        <begin position="31"/>
        <end position="65"/>
    </location>
</feature>